<organism evidence="2 3">
    <name type="scientific">Legionella fallonii LLAP-10</name>
    <dbReference type="NCBI Taxonomy" id="1212491"/>
    <lineage>
        <taxon>Bacteria</taxon>
        <taxon>Pseudomonadati</taxon>
        <taxon>Pseudomonadota</taxon>
        <taxon>Gammaproteobacteria</taxon>
        <taxon>Legionellales</taxon>
        <taxon>Legionellaceae</taxon>
        <taxon>Legionella</taxon>
    </lineage>
</organism>
<accession>A0A098G939</accession>
<dbReference type="HOGENOM" id="CLU_026229_0_0_6"/>
<feature type="transmembrane region" description="Helical" evidence="1">
    <location>
        <begin position="337"/>
        <end position="360"/>
    </location>
</feature>
<evidence type="ECO:0000313" key="3">
    <source>
        <dbReference type="Proteomes" id="UP000032430"/>
    </source>
</evidence>
<gene>
    <name evidence="2" type="ORF">LFA_3663</name>
</gene>
<dbReference type="STRING" id="1212491.LFA_3663"/>
<feature type="transmembrane region" description="Helical" evidence="1">
    <location>
        <begin position="390"/>
        <end position="407"/>
    </location>
</feature>
<feature type="transmembrane region" description="Helical" evidence="1">
    <location>
        <begin position="257"/>
        <end position="275"/>
    </location>
</feature>
<evidence type="ECO:0000256" key="1">
    <source>
        <dbReference type="SAM" id="Phobius"/>
    </source>
</evidence>
<feature type="transmembrane region" description="Helical" evidence="1">
    <location>
        <begin position="470"/>
        <end position="490"/>
    </location>
</feature>
<keyword evidence="1" id="KW-0812">Transmembrane</keyword>
<proteinExistence type="predicted"/>
<feature type="transmembrane region" description="Helical" evidence="1">
    <location>
        <begin position="414"/>
        <end position="430"/>
    </location>
</feature>
<feature type="transmembrane region" description="Helical" evidence="1">
    <location>
        <begin position="235"/>
        <end position="251"/>
    </location>
</feature>
<feature type="transmembrane region" description="Helical" evidence="1">
    <location>
        <begin position="68"/>
        <end position="98"/>
    </location>
</feature>
<sequence length="672" mass="79195">MRLLVCEISKSANRLKKYLTFNKKKYVIKSSFDLQCIHFSIKLRKLQCTEGTIVNKLTQQFFETDSTFIGLFLISLILSVGYVIGFPGLFFCLSIYLIFYGISYYSVLKNHSIARTEINIIFLIIALINAFVYSVIIKEKYIYYWDYRAYWNITSDTTNLIFSNLALMFKQLYHSILFDDYNLTPSIFLSLPFKVLGPSYLSYVLAILNVFIIPCYFILAILIQTIIKETTKKDIKLYNIFIVLVFFPPVLNPLLYGYLDSVGLLISSIILFIIYRDDLAKFDLKRNVIIVFLLLLLIFSRRWYGFWFETFFIALTLTNVIKFLIEKDFTWTHLKNCLFNIFFIGSFCFLTLLCFFNPFLTKALFNNYNFAHSAYKFGSLWNNLLNTFDYFGIGLLLLALVGMIFGCMYQKSRYWTIFTILQISLSWFLFNRMESLGWHHEYLFCNQILILMALGIFIPYIKFQKNLYQFLFLLAIFSLLTFNFVSNYFYQFNFKLLSAHYQSPRIRNDIEVIKQIDGELNRLVKSNEKIYVLASSYTLSDEILRNAFAPDSKNAVPSMLYTHHVDELYGFPNQFFEADIIVVGDPIQYHLQPEHQRIIGILAEDLLSGKNIGTHYKLIDDKYELDNHIRVKIYKKISNLNQVDLEYLLTTFKHFYPEHKELWPNKSDLLTG</sequence>
<dbReference type="AlphaFoldDB" id="A0A098G939"/>
<feature type="transmembrane region" description="Helical" evidence="1">
    <location>
        <begin position="287"/>
        <end position="304"/>
    </location>
</feature>
<keyword evidence="1" id="KW-1133">Transmembrane helix</keyword>
<name>A0A098G939_9GAMM</name>
<reference evidence="3" key="1">
    <citation type="submission" date="2014-09" db="EMBL/GenBank/DDBJ databases">
        <authorList>
            <person name="Gomez-Valero L."/>
        </authorList>
    </citation>
    <scope>NUCLEOTIDE SEQUENCE [LARGE SCALE GENOMIC DNA]</scope>
    <source>
        <strain evidence="3">ATCC700992</strain>
    </source>
</reference>
<keyword evidence="1" id="KW-0472">Membrane</keyword>
<keyword evidence="3" id="KW-1185">Reference proteome</keyword>
<feature type="transmembrane region" description="Helical" evidence="1">
    <location>
        <begin position="442"/>
        <end position="463"/>
    </location>
</feature>
<feature type="transmembrane region" description="Helical" evidence="1">
    <location>
        <begin position="200"/>
        <end position="223"/>
    </location>
</feature>
<dbReference type="Proteomes" id="UP000032430">
    <property type="component" value="Chromosome I"/>
</dbReference>
<dbReference type="EMBL" id="LN614827">
    <property type="protein sequence ID" value="CEG58988.1"/>
    <property type="molecule type" value="Genomic_DNA"/>
</dbReference>
<evidence type="ECO:0000313" key="2">
    <source>
        <dbReference type="EMBL" id="CEG58988.1"/>
    </source>
</evidence>
<protein>
    <submittedName>
        <fullName evidence="2">Uncharacterized protein</fullName>
    </submittedName>
</protein>
<dbReference type="KEGG" id="lfa:LFA_3663"/>
<feature type="transmembrane region" description="Helical" evidence="1">
    <location>
        <begin position="118"/>
        <end position="137"/>
    </location>
</feature>
<feature type="transmembrane region" description="Helical" evidence="1">
    <location>
        <begin position="310"/>
        <end position="325"/>
    </location>
</feature>